<sequence length="112" mass="13219">MDEHDDQYCNTTLGLGLNPYEPKREDQKKVKPMLFLDLSISRHPDDLRIIDSSLSLNLFENYEKESENKEYDSNSYKNCSRKKMRLTRDQTTLLEDSFRQHSTLTTVHTKTS</sequence>
<dbReference type="Proteomes" id="UP000030748">
    <property type="component" value="Unassembled WGS sequence"/>
</dbReference>
<evidence type="ECO:0000313" key="2">
    <source>
        <dbReference type="Proteomes" id="UP000030748"/>
    </source>
</evidence>
<proteinExistence type="predicted"/>
<keyword evidence="2" id="KW-1185">Reference proteome</keyword>
<evidence type="ECO:0000313" key="1">
    <source>
        <dbReference type="EMBL" id="EYU20895.1"/>
    </source>
</evidence>
<name>A0A022Q2Z6_ERYGU</name>
<dbReference type="eggNOG" id="KOG0483">
    <property type="taxonomic scope" value="Eukaryota"/>
</dbReference>
<organism evidence="1 2">
    <name type="scientific">Erythranthe guttata</name>
    <name type="common">Yellow monkey flower</name>
    <name type="synonym">Mimulus guttatus</name>
    <dbReference type="NCBI Taxonomy" id="4155"/>
    <lineage>
        <taxon>Eukaryota</taxon>
        <taxon>Viridiplantae</taxon>
        <taxon>Streptophyta</taxon>
        <taxon>Embryophyta</taxon>
        <taxon>Tracheophyta</taxon>
        <taxon>Spermatophyta</taxon>
        <taxon>Magnoliopsida</taxon>
        <taxon>eudicotyledons</taxon>
        <taxon>Gunneridae</taxon>
        <taxon>Pentapetalae</taxon>
        <taxon>asterids</taxon>
        <taxon>lamiids</taxon>
        <taxon>Lamiales</taxon>
        <taxon>Phrymaceae</taxon>
        <taxon>Erythranthe</taxon>
    </lineage>
</organism>
<protein>
    <recommendedName>
        <fullName evidence="3">Homeobox domain-containing protein</fullName>
    </recommendedName>
</protein>
<gene>
    <name evidence="1" type="ORF">MIMGU_mgv1a016653mg</name>
</gene>
<reference evidence="1 2" key="1">
    <citation type="journal article" date="2013" name="Proc. Natl. Acad. Sci. U.S.A.">
        <title>Fine-scale variation in meiotic recombination in Mimulus inferred from population shotgun sequencing.</title>
        <authorList>
            <person name="Hellsten U."/>
            <person name="Wright K.M."/>
            <person name="Jenkins J."/>
            <person name="Shu S."/>
            <person name="Yuan Y."/>
            <person name="Wessler S.R."/>
            <person name="Schmutz J."/>
            <person name="Willis J.H."/>
            <person name="Rokhsar D.S."/>
        </authorList>
    </citation>
    <scope>NUCLEOTIDE SEQUENCE [LARGE SCALE GENOMIC DNA]</scope>
    <source>
        <strain evidence="2">cv. DUN x IM62</strain>
    </source>
</reference>
<dbReference type="EMBL" id="KI632259">
    <property type="protein sequence ID" value="EYU20895.1"/>
    <property type="molecule type" value="Genomic_DNA"/>
</dbReference>
<accession>A0A022Q2Z6</accession>
<dbReference type="AlphaFoldDB" id="A0A022Q2Z6"/>
<evidence type="ECO:0008006" key="3">
    <source>
        <dbReference type="Google" id="ProtNLM"/>
    </source>
</evidence>